<feature type="transmembrane region" description="Helical" evidence="6">
    <location>
        <begin position="282"/>
        <end position="303"/>
    </location>
</feature>
<comment type="caution">
    <text evidence="9">The sequence shown here is derived from an EMBL/GenBank/DDBJ whole genome shotgun (WGS) entry which is preliminary data.</text>
</comment>
<keyword evidence="2 6" id="KW-0812">Transmembrane</keyword>
<feature type="region of interest" description="Disordered" evidence="5">
    <location>
        <begin position="1"/>
        <end position="20"/>
    </location>
</feature>
<evidence type="ECO:0000256" key="1">
    <source>
        <dbReference type="ARBA" id="ARBA00004141"/>
    </source>
</evidence>
<evidence type="ECO:0000256" key="4">
    <source>
        <dbReference type="ARBA" id="ARBA00023136"/>
    </source>
</evidence>
<evidence type="ECO:0000313" key="9">
    <source>
        <dbReference type="EMBL" id="OWA52230.1"/>
    </source>
</evidence>
<accession>A0A9X6NDP6</accession>
<evidence type="ECO:0000259" key="7">
    <source>
        <dbReference type="Pfam" id="PF07782"/>
    </source>
</evidence>
<dbReference type="GO" id="GO:0016020">
    <property type="term" value="C:membrane"/>
    <property type="evidence" value="ECO:0007669"/>
    <property type="project" value="UniProtKB-SubCell"/>
</dbReference>
<organism evidence="9 10">
    <name type="scientific">Hypsibius exemplaris</name>
    <name type="common">Freshwater tardigrade</name>
    <dbReference type="NCBI Taxonomy" id="2072580"/>
    <lineage>
        <taxon>Eukaryota</taxon>
        <taxon>Metazoa</taxon>
        <taxon>Ecdysozoa</taxon>
        <taxon>Tardigrada</taxon>
        <taxon>Eutardigrada</taxon>
        <taxon>Parachela</taxon>
        <taxon>Hypsibioidea</taxon>
        <taxon>Hypsibiidae</taxon>
        <taxon>Hypsibius</taxon>
    </lineage>
</organism>
<keyword evidence="3 6" id="KW-1133">Transmembrane helix</keyword>
<feature type="compositionally biased region" description="Basic and acidic residues" evidence="5">
    <location>
        <begin position="929"/>
        <end position="940"/>
    </location>
</feature>
<dbReference type="InterPro" id="IPR012858">
    <property type="entry name" value="DC_STAMP-like"/>
</dbReference>
<dbReference type="InterPro" id="IPR051856">
    <property type="entry name" value="CSR-E3_Ligase_Protein"/>
</dbReference>
<feature type="compositionally biased region" description="Low complexity" evidence="5">
    <location>
        <begin position="60"/>
        <end position="78"/>
    </location>
</feature>
<reference evidence="10" key="1">
    <citation type="submission" date="2017-01" db="EMBL/GenBank/DDBJ databases">
        <title>Comparative genomics of anhydrobiosis in the tardigrade Hypsibius dujardini.</title>
        <authorList>
            <person name="Yoshida Y."/>
            <person name="Koutsovoulos G."/>
            <person name="Laetsch D."/>
            <person name="Stevens L."/>
            <person name="Kumar S."/>
            <person name="Horikawa D."/>
            <person name="Ishino K."/>
            <person name="Komine S."/>
            <person name="Tomita M."/>
            <person name="Blaxter M."/>
            <person name="Arakawa K."/>
        </authorList>
    </citation>
    <scope>NUCLEOTIDE SEQUENCE [LARGE SCALE GENOMIC DNA]</scope>
    <source>
        <strain evidence="10">Z151</strain>
    </source>
</reference>
<dbReference type="Proteomes" id="UP000192578">
    <property type="component" value="Unassembled WGS sequence"/>
</dbReference>
<feature type="region of interest" description="Disordered" evidence="5">
    <location>
        <begin position="918"/>
        <end position="940"/>
    </location>
</feature>
<feature type="transmembrane region" description="Helical" evidence="6">
    <location>
        <begin position="685"/>
        <end position="703"/>
    </location>
</feature>
<protein>
    <submittedName>
        <fullName evidence="9">DC-STAMP domain-containing protein 1</fullName>
    </submittedName>
</protein>
<dbReference type="PANTHER" id="PTHR21041:SF17">
    <property type="entry name" value="E3 UBIQUITIN-PROTEIN LIGASE DCST1"/>
    <property type="match status" value="1"/>
</dbReference>
<proteinExistence type="predicted"/>
<comment type="subcellular location">
    <subcellularLocation>
        <location evidence="1">Membrane</location>
        <topology evidence="1">Multi-pass membrane protein</topology>
    </subcellularLocation>
</comment>
<dbReference type="OrthoDB" id="5985669at2759"/>
<dbReference type="AlphaFoldDB" id="A0A9X6NDP6"/>
<evidence type="ECO:0000256" key="2">
    <source>
        <dbReference type="ARBA" id="ARBA00022692"/>
    </source>
</evidence>
<feature type="transmembrane region" description="Helical" evidence="6">
    <location>
        <begin position="256"/>
        <end position="275"/>
    </location>
</feature>
<dbReference type="Pfam" id="PF26037">
    <property type="entry name" value="zf-RING_DCST1_C"/>
    <property type="match status" value="1"/>
</dbReference>
<keyword evidence="4 6" id="KW-0472">Membrane</keyword>
<evidence type="ECO:0000256" key="3">
    <source>
        <dbReference type="ARBA" id="ARBA00022989"/>
    </source>
</evidence>
<gene>
    <name evidence="9" type="ORF">BV898_16689</name>
</gene>
<dbReference type="PANTHER" id="PTHR21041">
    <property type="entry name" value="DENDRITIC CELL-SPECIFIC TRANSMEMBRANE PROTEIN"/>
    <property type="match status" value="1"/>
</dbReference>
<name>A0A9X6NDP6_HYPEX</name>
<feature type="region of interest" description="Disordered" evidence="5">
    <location>
        <begin position="26"/>
        <end position="45"/>
    </location>
</feature>
<feature type="transmembrane region" description="Helical" evidence="6">
    <location>
        <begin position="591"/>
        <end position="612"/>
    </location>
</feature>
<feature type="compositionally biased region" description="Polar residues" evidence="5">
    <location>
        <begin position="1"/>
        <end position="18"/>
    </location>
</feature>
<evidence type="ECO:0000259" key="8">
    <source>
        <dbReference type="Pfam" id="PF26037"/>
    </source>
</evidence>
<dbReference type="InterPro" id="IPR058842">
    <property type="entry name" value="DCST1_C"/>
</dbReference>
<dbReference type="EMBL" id="MTYJ01000257">
    <property type="protein sequence ID" value="OWA52230.1"/>
    <property type="molecule type" value="Genomic_DNA"/>
</dbReference>
<evidence type="ECO:0000256" key="6">
    <source>
        <dbReference type="SAM" id="Phobius"/>
    </source>
</evidence>
<evidence type="ECO:0000256" key="5">
    <source>
        <dbReference type="SAM" id="MobiDB-lite"/>
    </source>
</evidence>
<feature type="transmembrane region" description="Helical" evidence="6">
    <location>
        <begin position="309"/>
        <end position="335"/>
    </location>
</feature>
<dbReference type="Pfam" id="PF07782">
    <property type="entry name" value="DC_STAMP"/>
    <property type="match status" value="1"/>
</dbReference>
<keyword evidence="10" id="KW-1185">Reference proteome</keyword>
<feature type="domain" description="E3 ubiquitin-protein ligase DCST1-like C-terminal" evidence="8">
    <location>
        <begin position="874"/>
        <end position="915"/>
    </location>
</feature>
<feature type="domain" description="Dendritic cell-specific transmembrane protein-like" evidence="7">
    <location>
        <begin position="627"/>
        <end position="817"/>
    </location>
</feature>
<sequence>MNERGQQQRPGMMNNRTTLPLVPRTARQAAPGNANDPPRTYSVGRPMSRSTSLLIHTNEPTSRSVRSSTVRVPSVGGPANRFRGGSRDSFDPMMNMQEAKASGPQSIFPGQTVPPGGFRASANRLRQGTSPLDPGAPTESSLHMGVTDFAHQLPKFSSSLLAPSDVTSNLSRSVQVPRRKMPPYVPLPIDMDDPDDPHYRYKDELIDIHEMDRVGSRLAFCLEKLNLHFKRILHKMCPCFYALFYSQEKEYVMVKALLGFPFGLAVGVIFYFCVIDRLKLSAFLRFLLGSMTMLIMSLGYARSIKIRCIIWLIFPCFFGKSGRGILMTMAIGALLTGPISNTMDNFKESVRTVTCMTELMINITIKRFELTGKPIFNIVKGFVGSKKMDEIAAGMKKSLSPVKNEVEDTKETKEAETKAVRLDAEMGTDRNAAFKQIEAKNAAVLAKEDGGTKSKAFKTDTAYMKKLDYRCNNIWGMAVDTCKRSFQGAWDRCLSAIPVIGYLICWPTKLDFFCYLVKLFPLPMKCDSSKMMNSGFGGAYADGDDAGSQLEQGMSVKLEYKVIPKEGRVDAVNIQDVQKGMKNEFGKKQGFFNFIITICQRVMAFAFIQIFITSFQYYNSYISSIKFDNCYITDYFRRIERRRRQRGRMSLLPLKKLEAKALIEPTKWKLLPEEQKKFSKGTLRVIINMMLFVLVFLFDRLIYEILDIVARHSYVVYTQKGVHDMKLEILGRGMLAKLVKKILKGFHERHEIDHKFDNVICLPYPTRTPDIFYLKVFGTMGVICLLLYLESYGLRLRRCVCSFFFPKREKQRILNLYNSTLRRRAGYARQIRHQMRRQAREHHLTMEYDTFTALRQQCPCLCGWLKFLGKGRASCAACKEREDSQFHHCETANCEFVYCLSCWDDLRQHCYACTPVNEDEESSLSEGSQSEREGKDAADD</sequence>
<feature type="transmembrane region" description="Helical" evidence="6">
    <location>
        <begin position="772"/>
        <end position="789"/>
    </location>
</feature>
<feature type="region of interest" description="Disordered" evidence="5">
    <location>
        <begin position="58"/>
        <end position="142"/>
    </location>
</feature>
<evidence type="ECO:0000313" key="10">
    <source>
        <dbReference type="Proteomes" id="UP000192578"/>
    </source>
</evidence>